<keyword evidence="1" id="KW-0812">Transmembrane</keyword>
<dbReference type="Gene3D" id="1.10.2000.10">
    <property type="entry name" value="Frizzled cysteine-rich domain"/>
    <property type="match status" value="1"/>
</dbReference>
<keyword evidence="1" id="KW-0472">Membrane</keyword>
<evidence type="ECO:0000313" key="2">
    <source>
        <dbReference type="EMBL" id="KAF4650505.1"/>
    </source>
</evidence>
<gene>
    <name evidence="2" type="ORF">FOL47_001103</name>
</gene>
<accession>A0A7J6KT76</accession>
<dbReference type="EMBL" id="JAAPAO010001243">
    <property type="protein sequence ID" value="KAF4650505.1"/>
    <property type="molecule type" value="Genomic_DNA"/>
</dbReference>
<reference evidence="2 3" key="1">
    <citation type="submission" date="2020-04" db="EMBL/GenBank/DDBJ databases">
        <title>Perkinsus chesapeaki whole genome sequence.</title>
        <authorList>
            <person name="Bogema D.R."/>
        </authorList>
    </citation>
    <scope>NUCLEOTIDE SEQUENCE [LARGE SCALE GENOMIC DNA]</scope>
    <source>
        <strain evidence="2">ATCC PRA-425</strain>
    </source>
</reference>
<evidence type="ECO:0000313" key="3">
    <source>
        <dbReference type="Proteomes" id="UP000591131"/>
    </source>
</evidence>
<dbReference type="InterPro" id="IPR036790">
    <property type="entry name" value="Frizzled_dom_sf"/>
</dbReference>
<evidence type="ECO:0000256" key="1">
    <source>
        <dbReference type="SAM" id="Phobius"/>
    </source>
</evidence>
<evidence type="ECO:0008006" key="4">
    <source>
        <dbReference type="Google" id="ProtNLM"/>
    </source>
</evidence>
<dbReference type="AlphaFoldDB" id="A0A7J6KT76"/>
<keyword evidence="3" id="KW-1185">Reference proteome</keyword>
<proteinExistence type="predicted"/>
<name>A0A7J6KT76_PERCH</name>
<sequence length="298" mass="33576">QLATPKIASYELVFKEAIDARMARGMPENVDQLVDEGKPEAHIFLILAGLDSMFILLIISFLPLTRAQTNANETAKQLLYDSEGNQVDINGFYQAIDLTDYVPIERSVDSEYPLCDLPVGSGVYTGVCVPPSYYKHHISFCKDYVFYQACIPPQQPLWPDWHVTAKDEAIELAFKQTIDERMAREMSENGDQLVEVRFSQNIECVEAFRSAVCRINFPKCNESASTQHDSSYNLCTADCLKYFQACKFDIKTAETICSSGWPFQGRVAQADRCTGAASQMRLSLKMPLFIVLILIRGF</sequence>
<dbReference type="OrthoDB" id="188771at2759"/>
<keyword evidence="1" id="KW-1133">Transmembrane helix</keyword>
<feature type="transmembrane region" description="Helical" evidence="1">
    <location>
        <begin position="41"/>
        <end position="62"/>
    </location>
</feature>
<comment type="caution">
    <text evidence="2">The sequence shown here is derived from an EMBL/GenBank/DDBJ whole genome shotgun (WGS) entry which is preliminary data.</text>
</comment>
<feature type="non-terminal residue" evidence="2">
    <location>
        <position position="298"/>
    </location>
</feature>
<protein>
    <recommendedName>
        <fullName evidence="4">FZ domain-containing protein</fullName>
    </recommendedName>
</protein>
<organism evidence="2 3">
    <name type="scientific">Perkinsus chesapeaki</name>
    <name type="common">Clam parasite</name>
    <name type="synonym">Perkinsus andrewsi</name>
    <dbReference type="NCBI Taxonomy" id="330153"/>
    <lineage>
        <taxon>Eukaryota</taxon>
        <taxon>Sar</taxon>
        <taxon>Alveolata</taxon>
        <taxon>Perkinsozoa</taxon>
        <taxon>Perkinsea</taxon>
        <taxon>Perkinsida</taxon>
        <taxon>Perkinsidae</taxon>
        <taxon>Perkinsus</taxon>
    </lineage>
</organism>
<dbReference type="Proteomes" id="UP000591131">
    <property type="component" value="Unassembled WGS sequence"/>
</dbReference>